<dbReference type="STRING" id="51240.A0A2I4EVC9"/>
<dbReference type="AlphaFoldDB" id="A0A2I4EVC9"/>
<dbReference type="InParanoid" id="A0A2I4EVC9"/>
<evidence type="ECO:0000313" key="3">
    <source>
        <dbReference type="RefSeq" id="XP_018823349.1"/>
    </source>
</evidence>
<feature type="region of interest" description="Disordered" evidence="1">
    <location>
        <begin position="1"/>
        <end position="37"/>
    </location>
</feature>
<gene>
    <name evidence="3" type="primary">LOC108993039</name>
</gene>
<protein>
    <submittedName>
        <fullName evidence="3">Uncharacterized protein LOC108993039</fullName>
    </submittedName>
</protein>
<reference evidence="3" key="1">
    <citation type="submission" date="2025-08" db="UniProtKB">
        <authorList>
            <consortium name="RefSeq"/>
        </authorList>
    </citation>
    <scope>IDENTIFICATION</scope>
    <source>
        <tissue evidence="3">Leaves</tissue>
    </source>
</reference>
<accession>A0A2I4EVC9</accession>
<dbReference type="Proteomes" id="UP000235220">
    <property type="component" value="Chromosome 15"/>
</dbReference>
<feature type="compositionally biased region" description="Basic and acidic residues" evidence="1">
    <location>
        <begin position="17"/>
        <end position="26"/>
    </location>
</feature>
<keyword evidence="2" id="KW-1185">Reference proteome</keyword>
<dbReference type="OrthoDB" id="1879501at2759"/>
<dbReference type="PANTHER" id="PTHR34780">
    <property type="entry name" value="OS08G0427800 PROTEIN"/>
    <property type="match status" value="1"/>
</dbReference>
<proteinExistence type="predicted"/>
<dbReference type="KEGG" id="jre:108993039"/>
<dbReference type="RefSeq" id="XP_018823349.1">
    <property type="nucleotide sequence ID" value="XM_018967804.2"/>
</dbReference>
<evidence type="ECO:0000313" key="2">
    <source>
        <dbReference type="Proteomes" id="UP000235220"/>
    </source>
</evidence>
<name>A0A2I4EVC9_JUGRE</name>
<dbReference type="GeneID" id="108993039"/>
<dbReference type="PANTHER" id="PTHR34780:SF5">
    <property type="entry name" value="OS02G0733900 PROTEIN"/>
    <property type="match status" value="1"/>
</dbReference>
<organism evidence="2 3">
    <name type="scientific">Juglans regia</name>
    <name type="common">English walnut</name>
    <dbReference type="NCBI Taxonomy" id="51240"/>
    <lineage>
        <taxon>Eukaryota</taxon>
        <taxon>Viridiplantae</taxon>
        <taxon>Streptophyta</taxon>
        <taxon>Embryophyta</taxon>
        <taxon>Tracheophyta</taxon>
        <taxon>Spermatophyta</taxon>
        <taxon>Magnoliopsida</taxon>
        <taxon>eudicotyledons</taxon>
        <taxon>Gunneridae</taxon>
        <taxon>Pentapetalae</taxon>
        <taxon>rosids</taxon>
        <taxon>fabids</taxon>
        <taxon>Fagales</taxon>
        <taxon>Juglandaceae</taxon>
        <taxon>Juglans</taxon>
    </lineage>
</organism>
<sequence>MENVKNNSSSSSSRHNKTSEKKDGIEQKGFPVHSQVRKIKQESEKIIDWSQEQPEMRLVLREIQRQLSRSPLGLSC</sequence>
<dbReference type="FunCoup" id="A0A2I4EVC9">
    <property type="interactions" value="5"/>
</dbReference>
<evidence type="ECO:0000256" key="1">
    <source>
        <dbReference type="SAM" id="MobiDB-lite"/>
    </source>
</evidence>